<gene>
    <name evidence="1" type="ORF">QBC36DRAFT_364827</name>
</gene>
<evidence type="ECO:0000313" key="2">
    <source>
        <dbReference type="Proteomes" id="UP001302321"/>
    </source>
</evidence>
<dbReference type="EMBL" id="MU866123">
    <property type="protein sequence ID" value="KAK4179121.1"/>
    <property type="molecule type" value="Genomic_DNA"/>
</dbReference>
<dbReference type="AlphaFoldDB" id="A0AAN7A8D4"/>
<comment type="caution">
    <text evidence="1">The sequence shown here is derived from an EMBL/GenBank/DDBJ whole genome shotgun (WGS) entry which is preliminary data.</text>
</comment>
<evidence type="ECO:0000313" key="1">
    <source>
        <dbReference type="EMBL" id="KAK4179121.1"/>
    </source>
</evidence>
<organism evidence="1 2">
    <name type="scientific">Triangularia setosa</name>
    <dbReference type="NCBI Taxonomy" id="2587417"/>
    <lineage>
        <taxon>Eukaryota</taxon>
        <taxon>Fungi</taxon>
        <taxon>Dikarya</taxon>
        <taxon>Ascomycota</taxon>
        <taxon>Pezizomycotina</taxon>
        <taxon>Sordariomycetes</taxon>
        <taxon>Sordariomycetidae</taxon>
        <taxon>Sordariales</taxon>
        <taxon>Podosporaceae</taxon>
        <taxon>Triangularia</taxon>
    </lineage>
</organism>
<dbReference type="Proteomes" id="UP001302321">
    <property type="component" value="Unassembled WGS sequence"/>
</dbReference>
<sequence>MAPITLPEASTRAASDLVMSRLRAITVCLACFCDKKGVVAILKWAITPEHRRRTRGDYPTRSLRAWAAAAILSQLGFAISVADRAVSTQEDYKSYQAEKLTNVVLLVVANIDGDDTPADAMDSEHDVSV</sequence>
<keyword evidence="2" id="KW-1185">Reference proteome</keyword>
<protein>
    <submittedName>
        <fullName evidence="1">Uncharacterized protein</fullName>
    </submittedName>
</protein>
<name>A0AAN7A8D4_9PEZI</name>
<reference evidence="1" key="1">
    <citation type="journal article" date="2023" name="Mol. Phylogenet. Evol.">
        <title>Genome-scale phylogeny and comparative genomics of the fungal order Sordariales.</title>
        <authorList>
            <person name="Hensen N."/>
            <person name="Bonometti L."/>
            <person name="Westerberg I."/>
            <person name="Brannstrom I.O."/>
            <person name="Guillou S."/>
            <person name="Cros-Aarteil S."/>
            <person name="Calhoun S."/>
            <person name="Haridas S."/>
            <person name="Kuo A."/>
            <person name="Mondo S."/>
            <person name="Pangilinan J."/>
            <person name="Riley R."/>
            <person name="LaButti K."/>
            <person name="Andreopoulos B."/>
            <person name="Lipzen A."/>
            <person name="Chen C."/>
            <person name="Yan M."/>
            <person name="Daum C."/>
            <person name="Ng V."/>
            <person name="Clum A."/>
            <person name="Steindorff A."/>
            <person name="Ohm R.A."/>
            <person name="Martin F."/>
            <person name="Silar P."/>
            <person name="Natvig D.O."/>
            <person name="Lalanne C."/>
            <person name="Gautier V."/>
            <person name="Ament-Velasquez S.L."/>
            <person name="Kruys A."/>
            <person name="Hutchinson M.I."/>
            <person name="Powell A.J."/>
            <person name="Barry K."/>
            <person name="Miller A.N."/>
            <person name="Grigoriev I.V."/>
            <person name="Debuchy R."/>
            <person name="Gladieux P."/>
            <person name="Hiltunen Thoren M."/>
            <person name="Johannesson H."/>
        </authorList>
    </citation>
    <scope>NUCLEOTIDE SEQUENCE</scope>
    <source>
        <strain evidence="1">CBS 892.96</strain>
    </source>
</reference>
<reference evidence="1" key="2">
    <citation type="submission" date="2023-05" db="EMBL/GenBank/DDBJ databases">
        <authorList>
            <consortium name="Lawrence Berkeley National Laboratory"/>
            <person name="Steindorff A."/>
            <person name="Hensen N."/>
            <person name="Bonometti L."/>
            <person name="Westerberg I."/>
            <person name="Brannstrom I.O."/>
            <person name="Guillou S."/>
            <person name="Cros-Aarteil S."/>
            <person name="Calhoun S."/>
            <person name="Haridas S."/>
            <person name="Kuo A."/>
            <person name="Mondo S."/>
            <person name="Pangilinan J."/>
            <person name="Riley R."/>
            <person name="Labutti K."/>
            <person name="Andreopoulos B."/>
            <person name="Lipzen A."/>
            <person name="Chen C."/>
            <person name="Yanf M."/>
            <person name="Daum C."/>
            <person name="Ng V."/>
            <person name="Clum A."/>
            <person name="Ohm R."/>
            <person name="Martin F."/>
            <person name="Silar P."/>
            <person name="Natvig D."/>
            <person name="Lalanne C."/>
            <person name="Gautier V."/>
            <person name="Ament-Velasquez S.L."/>
            <person name="Kruys A."/>
            <person name="Hutchinson M.I."/>
            <person name="Powell A.J."/>
            <person name="Barry K."/>
            <person name="Miller A.N."/>
            <person name="Grigoriev I.V."/>
            <person name="Debuchy R."/>
            <person name="Gladieux P."/>
            <person name="Thoren M.H."/>
            <person name="Johannesson H."/>
        </authorList>
    </citation>
    <scope>NUCLEOTIDE SEQUENCE</scope>
    <source>
        <strain evidence="1">CBS 892.96</strain>
    </source>
</reference>
<accession>A0AAN7A8D4</accession>
<proteinExistence type="predicted"/>